<dbReference type="Gene3D" id="2.60.40.10">
    <property type="entry name" value="Immunoglobulins"/>
    <property type="match status" value="1"/>
</dbReference>
<evidence type="ECO:0000313" key="4">
    <source>
        <dbReference type="EMBL" id="MBP2620577.1"/>
    </source>
</evidence>
<evidence type="ECO:0000259" key="3">
    <source>
        <dbReference type="Pfam" id="PF21027"/>
    </source>
</evidence>
<accession>A0ABS5AVI7</accession>
<gene>
    <name evidence="4" type="ORF">DHL47_04345</name>
</gene>
<evidence type="ECO:0008006" key="6">
    <source>
        <dbReference type="Google" id="ProtNLM"/>
    </source>
</evidence>
<sequence>MNRKYAMIWMGLAALSAILLLGCSQTSQRQEKPQSAAKPDKARTVITTDGEVDDMDSMIRYFYYANEMQLEGIVLTSSTYHYAGDSSKGIEPYRWTGTDWIYQMLDAYEKIQPNLAKHAEGFPTADSIRKNTKIGNIKNVGEMDEVTEGSEFLKDLFLNDDDRPLYVQTWGGTNTTARALKSIEEAYKDKSNWKDIQAKIYKKLILYIILDQDNSYKAYIQKSWPDLQVINDQSNFWHFAYAWKMHSVELNTYLQGDWNRENIQKDHGPLLARYALMGDGKVVPGELDEEQRGSEAYLAKNPQYQKYDFISEGDSPSYFYLFNNGLQDIKQPTYGGWGGRFGLVNDKLYQNTVLDYNPYSKRFEAEYTLTRWFDDIQRDFAARADWGIADRYEDANHAPTASVKEGSQLTAKAGDKISLTGQGSDPDKNKLTYKWWRYFEADSYQEYQGTSKPVSDKDRNEGGLQLSLYRELDKGEVVDPVKLTGADTETVSFTIPKDAKKGDTFHMILEVQDDGAHQLKGYQRVVIMVD</sequence>
<dbReference type="InterPro" id="IPR036452">
    <property type="entry name" value="Ribo_hydro-like"/>
</dbReference>
<name>A0ABS5AVI7_9STRE</name>
<dbReference type="InterPro" id="IPR011483">
    <property type="entry name" value="Sde182_NH-like"/>
</dbReference>
<dbReference type="Proteomes" id="UP001519349">
    <property type="component" value="Unassembled WGS sequence"/>
</dbReference>
<evidence type="ECO:0000259" key="2">
    <source>
        <dbReference type="Pfam" id="PF07632"/>
    </source>
</evidence>
<dbReference type="EMBL" id="QFAY01000007">
    <property type="protein sequence ID" value="MBP2620577.1"/>
    <property type="molecule type" value="Genomic_DNA"/>
</dbReference>
<dbReference type="Gene3D" id="3.90.245.10">
    <property type="entry name" value="Ribonucleoside hydrolase-like"/>
    <property type="match status" value="1"/>
</dbReference>
<evidence type="ECO:0000313" key="5">
    <source>
        <dbReference type="Proteomes" id="UP001519349"/>
    </source>
</evidence>
<dbReference type="InterPro" id="IPR048527">
    <property type="entry name" value="Sde182_C"/>
</dbReference>
<proteinExistence type="predicted"/>
<comment type="caution">
    <text evidence="4">The sequence shown here is derived from an EMBL/GenBank/DDBJ whole genome shotgun (WGS) entry which is preliminary data.</text>
</comment>
<evidence type="ECO:0000256" key="1">
    <source>
        <dbReference type="SAM" id="SignalP"/>
    </source>
</evidence>
<feature type="chain" id="PRO_5045757072" description="DUF1593 domain-containing protein" evidence="1">
    <location>
        <begin position="30"/>
        <end position="530"/>
    </location>
</feature>
<reference evidence="4 5" key="1">
    <citation type="submission" date="2018-05" db="EMBL/GenBank/DDBJ databases">
        <title>Draft genome sequence of Streptococcus panodentis CCUG 70867T.</title>
        <authorList>
            <person name="Salva-Serra F."/>
            <person name="Mendez V."/>
            <person name="Jaen-Luchoro D."/>
            <person name="Gonzales-Siles L."/>
            <person name="Karlsson R."/>
            <person name="Engstrom-Jakobsson H."/>
            <person name="Busquets A."/>
            <person name="Gomila M."/>
            <person name="Pineiro-Iglesias B."/>
            <person name="Bennasar-Figueras A."/>
            <person name="Seeger M."/>
            <person name="Moore E."/>
        </authorList>
    </citation>
    <scope>NUCLEOTIDE SEQUENCE [LARGE SCALE GENOMIC DNA]</scope>
    <source>
        <strain evidence="4 5">CCUG 70867</strain>
    </source>
</reference>
<dbReference type="Pfam" id="PF21027">
    <property type="entry name" value="Sde0182_C"/>
    <property type="match status" value="1"/>
</dbReference>
<dbReference type="PROSITE" id="PS51257">
    <property type="entry name" value="PROKAR_LIPOPROTEIN"/>
    <property type="match status" value="1"/>
</dbReference>
<keyword evidence="5" id="KW-1185">Reference proteome</keyword>
<dbReference type="Pfam" id="PF07632">
    <property type="entry name" value="Sde182_NH-like"/>
    <property type="match status" value="1"/>
</dbReference>
<keyword evidence="1" id="KW-0732">Signal</keyword>
<feature type="signal peptide" evidence="1">
    <location>
        <begin position="1"/>
        <end position="29"/>
    </location>
</feature>
<dbReference type="RefSeq" id="WP_209551009.1">
    <property type="nucleotide sequence ID" value="NZ_QFAY01000007.1"/>
</dbReference>
<dbReference type="InterPro" id="IPR013783">
    <property type="entry name" value="Ig-like_fold"/>
</dbReference>
<feature type="domain" description="Cellulose-binding Sde182 C-terminal" evidence="3">
    <location>
        <begin position="417"/>
        <end position="528"/>
    </location>
</feature>
<feature type="domain" description="Cellulose-binding Sde182 nucleoside hydrolase-like" evidence="2">
    <location>
        <begin position="43"/>
        <end position="341"/>
    </location>
</feature>
<protein>
    <recommendedName>
        <fullName evidence="6">DUF1593 domain-containing protein</fullName>
    </recommendedName>
</protein>
<organism evidence="4 5">
    <name type="scientific">Streptococcus panodentis</name>
    <dbReference type="NCBI Taxonomy" id="1581472"/>
    <lineage>
        <taxon>Bacteria</taxon>
        <taxon>Bacillati</taxon>
        <taxon>Bacillota</taxon>
        <taxon>Bacilli</taxon>
        <taxon>Lactobacillales</taxon>
        <taxon>Streptococcaceae</taxon>
        <taxon>Streptococcus</taxon>
    </lineage>
</organism>